<dbReference type="AlphaFoldDB" id="A0A7G1G2E1"/>
<dbReference type="Pfam" id="PF07136">
    <property type="entry name" value="DUF1385"/>
    <property type="match status" value="1"/>
</dbReference>
<dbReference type="PANTHER" id="PTHR42867:SF1">
    <property type="entry name" value="MEMBRANE PROTEIN-RELATED"/>
    <property type="match status" value="1"/>
</dbReference>
<dbReference type="InterPro" id="IPR010787">
    <property type="entry name" value="DUF1385"/>
</dbReference>
<dbReference type="Proteomes" id="UP000516361">
    <property type="component" value="Chromosome"/>
</dbReference>
<proteinExistence type="predicted"/>
<name>A0A7G1G2E1_9BACT</name>
<feature type="transmembrane region" description="Helical" evidence="1">
    <location>
        <begin position="52"/>
        <end position="70"/>
    </location>
</feature>
<dbReference type="RefSeq" id="WP_232521248.1">
    <property type="nucleotide sequence ID" value="NZ_AP018712.1"/>
</dbReference>
<feature type="transmembrane region" description="Helical" evidence="1">
    <location>
        <begin position="90"/>
        <end position="109"/>
    </location>
</feature>
<keyword evidence="1" id="KW-1133">Transmembrane helix</keyword>
<keyword evidence="3" id="KW-1185">Reference proteome</keyword>
<feature type="transmembrane region" description="Helical" evidence="1">
    <location>
        <begin position="187"/>
        <end position="207"/>
    </location>
</feature>
<gene>
    <name evidence="2" type="ORF">OSSY52_01660</name>
</gene>
<evidence type="ECO:0000313" key="2">
    <source>
        <dbReference type="EMBL" id="BBE30025.1"/>
    </source>
</evidence>
<dbReference type="PANTHER" id="PTHR42867">
    <property type="entry name" value="MEMBRANE PROTEIN-RELATED"/>
    <property type="match status" value="1"/>
</dbReference>
<accession>A0A7G1G2E1</accession>
<keyword evidence="1" id="KW-0812">Transmembrane</keyword>
<reference evidence="2 3" key="1">
    <citation type="submission" date="2018-06" db="EMBL/GenBank/DDBJ databases">
        <title>Genome sequencing of Oceanotoga sp. sy52.</title>
        <authorList>
            <person name="Mori K."/>
        </authorList>
    </citation>
    <scope>NUCLEOTIDE SEQUENCE [LARGE SCALE GENOMIC DNA]</scope>
    <source>
        <strain evidence="3">sy52</strain>
    </source>
</reference>
<dbReference type="EMBL" id="AP018712">
    <property type="protein sequence ID" value="BBE30025.1"/>
    <property type="molecule type" value="Genomic_DNA"/>
</dbReference>
<organism evidence="2 3">
    <name type="scientific">Tepiditoga spiralis</name>
    <dbReference type="NCBI Taxonomy" id="2108365"/>
    <lineage>
        <taxon>Bacteria</taxon>
        <taxon>Thermotogati</taxon>
        <taxon>Thermotogota</taxon>
        <taxon>Thermotogae</taxon>
        <taxon>Petrotogales</taxon>
        <taxon>Petrotogaceae</taxon>
        <taxon>Tepiditoga</taxon>
    </lineage>
</organism>
<evidence type="ECO:0000313" key="3">
    <source>
        <dbReference type="Proteomes" id="UP000516361"/>
    </source>
</evidence>
<evidence type="ECO:0000256" key="1">
    <source>
        <dbReference type="SAM" id="Phobius"/>
    </source>
</evidence>
<dbReference type="InParanoid" id="A0A7G1G2E1"/>
<keyword evidence="1" id="KW-0472">Membrane</keyword>
<dbReference type="KEGG" id="ocy:OSSY52_01660"/>
<feature type="transmembrane region" description="Helical" evidence="1">
    <location>
        <begin position="121"/>
        <end position="141"/>
    </location>
</feature>
<protein>
    <submittedName>
        <fullName evidence="2">Membrane protein</fullName>
    </submittedName>
</protein>
<dbReference type="FunCoup" id="A0A7G1G2E1">
    <property type="interactions" value="5"/>
</dbReference>
<sequence length="295" mass="32956">MEKPKTVGGQAVIEGVMMKGIHTVVAVKKENGKVAVKKLKDKSWGLIEKIPFIRGFFILLHAMIIGMNALSYSASVSGEEDEEFTKKDMILSILFAFLVAGLGFGALPVLLTKPFKIESEFWFALIEGIIRAFLVIGYIWAISLMKDVKRVFEYHGAEHKSVFTYEQNEPLEVKYAKKYTTLHPRCGTSFMIITVFASIIVFAAFGALGYNSLLIKVLSRILLLPLVASLAYEFQRFTANIITTPLGKILAYPGLMLQKITTSEPDEQQLKIGLISLKYALKEDFDGEIEVDIND</sequence>